<accession>W4MB03</accession>
<comment type="caution">
    <text evidence="1">The sequence shown here is derived from an EMBL/GenBank/DDBJ whole genome shotgun (WGS) entry which is preliminary data.</text>
</comment>
<name>W4MB03_9BACT</name>
<dbReference type="Proteomes" id="UP000019140">
    <property type="component" value="Unassembled WGS sequence"/>
</dbReference>
<keyword evidence="2" id="KW-1185">Reference proteome</keyword>
<protein>
    <submittedName>
        <fullName evidence="1">Uncharacterized protein</fullName>
    </submittedName>
</protein>
<reference evidence="1 2" key="1">
    <citation type="journal article" date="2014" name="Nature">
        <title>An environmental bacterial taxon with a large and distinct metabolic repertoire.</title>
        <authorList>
            <person name="Wilson M.C."/>
            <person name="Mori T."/>
            <person name="Ruckert C."/>
            <person name="Uria A.R."/>
            <person name="Helf M.J."/>
            <person name="Takada K."/>
            <person name="Gernert C."/>
            <person name="Steffens U.A."/>
            <person name="Heycke N."/>
            <person name="Schmitt S."/>
            <person name="Rinke C."/>
            <person name="Helfrich E.J."/>
            <person name="Brachmann A.O."/>
            <person name="Gurgui C."/>
            <person name="Wakimoto T."/>
            <person name="Kracht M."/>
            <person name="Crusemann M."/>
            <person name="Hentschel U."/>
            <person name="Abe I."/>
            <person name="Matsunaga S."/>
            <person name="Kalinowski J."/>
            <person name="Takeyama H."/>
            <person name="Piel J."/>
        </authorList>
    </citation>
    <scope>NUCLEOTIDE SEQUENCE [LARGE SCALE GENOMIC DNA]</scope>
    <source>
        <strain evidence="2">TSY2</strain>
    </source>
</reference>
<gene>
    <name evidence="1" type="ORF">ETSY2_11540</name>
</gene>
<proteinExistence type="predicted"/>
<evidence type="ECO:0000313" key="2">
    <source>
        <dbReference type="Proteomes" id="UP000019140"/>
    </source>
</evidence>
<dbReference type="InterPro" id="IPR032466">
    <property type="entry name" value="Metal_Hydrolase"/>
</dbReference>
<evidence type="ECO:0000313" key="1">
    <source>
        <dbReference type="EMBL" id="ETX07383.1"/>
    </source>
</evidence>
<dbReference type="SUPFAM" id="SSF51556">
    <property type="entry name" value="Metallo-dependent hydrolases"/>
    <property type="match status" value="1"/>
</dbReference>
<dbReference type="EMBL" id="AZHX01000468">
    <property type="protein sequence ID" value="ETX07383.1"/>
    <property type="molecule type" value="Genomic_DNA"/>
</dbReference>
<organism evidence="1 2">
    <name type="scientific">Candidatus Entotheonella gemina</name>
    <dbReference type="NCBI Taxonomy" id="1429439"/>
    <lineage>
        <taxon>Bacteria</taxon>
        <taxon>Pseudomonadati</taxon>
        <taxon>Nitrospinota/Tectimicrobiota group</taxon>
        <taxon>Candidatus Tectimicrobiota</taxon>
        <taxon>Candidatus Entotheonellia</taxon>
        <taxon>Candidatus Entotheonellales</taxon>
        <taxon>Candidatus Entotheonellaceae</taxon>
        <taxon>Candidatus Entotheonella</taxon>
    </lineage>
</organism>
<dbReference type="AlphaFoldDB" id="W4MB03"/>
<dbReference type="HOGENOM" id="CLU_1335509_0_0_7"/>
<dbReference type="Gene3D" id="3.20.20.140">
    <property type="entry name" value="Metal-dependent hydrolases"/>
    <property type="match status" value="1"/>
</dbReference>
<sequence length="171" mass="19745">MTTTKHFMVFDGDSHIVEPREVWETYLDPEYRTLGKSALWREEGRLGAYLKINGDMFRDTGNVNIPRCAIWRPGMTWDDIGDLDPDTRHPMNEGAWNPEARLRDMDAMGVDQAFLYPTWFAEGFPLVKDPDVAYALARAYNNWMTDFCRAAPDRLFAAAMLPLQNMEFALE</sequence>